<accession>A0A135T5G0</accession>
<sequence>MTNKYTIAVLNMSGSGSSGSTQSYTISYADGAVPSTKTFSVDINDQKVKTFELASTEVVFKIMVNPSGEPNAEFIFGVNGQGMSANVKHEENNTLAVVIV</sequence>
<name>A0A135T5G0_9PEZI</name>
<evidence type="ECO:0000313" key="2">
    <source>
        <dbReference type="Proteomes" id="UP000070054"/>
    </source>
</evidence>
<gene>
    <name evidence="1" type="ORF">CNYM01_03063</name>
</gene>
<comment type="caution">
    <text evidence="1">The sequence shown here is derived from an EMBL/GenBank/DDBJ whole genome shotgun (WGS) entry which is preliminary data.</text>
</comment>
<dbReference type="EMBL" id="JEMN01001236">
    <property type="protein sequence ID" value="KXH43334.1"/>
    <property type="molecule type" value="Genomic_DNA"/>
</dbReference>
<organism evidence="1 2">
    <name type="scientific">Colletotrichum nymphaeae SA-01</name>
    <dbReference type="NCBI Taxonomy" id="1460502"/>
    <lineage>
        <taxon>Eukaryota</taxon>
        <taxon>Fungi</taxon>
        <taxon>Dikarya</taxon>
        <taxon>Ascomycota</taxon>
        <taxon>Pezizomycotina</taxon>
        <taxon>Sordariomycetes</taxon>
        <taxon>Hypocreomycetidae</taxon>
        <taxon>Glomerellales</taxon>
        <taxon>Glomerellaceae</taxon>
        <taxon>Colletotrichum</taxon>
        <taxon>Colletotrichum acutatum species complex</taxon>
    </lineage>
</organism>
<proteinExistence type="predicted"/>
<dbReference type="Proteomes" id="UP000070054">
    <property type="component" value="Unassembled WGS sequence"/>
</dbReference>
<protein>
    <submittedName>
        <fullName evidence="1">Uncharacterized protein</fullName>
    </submittedName>
</protein>
<dbReference type="AlphaFoldDB" id="A0A135T5G0"/>
<keyword evidence="2" id="KW-1185">Reference proteome</keyword>
<reference evidence="1 2" key="1">
    <citation type="submission" date="2014-02" db="EMBL/GenBank/DDBJ databases">
        <title>The genome sequence of Colletotrichum nymphaeae SA-01.</title>
        <authorList>
            <person name="Baroncelli R."/>
            <person name="Thon M.R."/>
        </authorList>
    </citation>
    <scope>NUCLEOTIDE SEQUENCE [LARGE SCALE GENOMIC DNA]</scope>
    <source>
        <strain evidence="1 2">SA-01</strain>
    </source>
</reference>
<evidence type="ECO:0000313" key="1">
    <source>
        <dbReference type="EMBL" id="KXH43334.1"/>
    </source>
</evidence>